<protein>
    <submittedName>
        <fullName evidence="2">Uncharacterized protein</fullName>
    </submittedName>
</protein>
<proteinExistence type="predicted"/>
<dbReference type="RefSeq" id="WP_370565396.1">
    <property type="nucleotide sequence ID" value="NZ_JBFWIB010000016.1"/>
</dbReference>
<reference evidence="2 3" key="1">
    <citation type="submission" date="2024-07" db="EMBL/GenBank/DDBJ databases">
        <title>Luteimonas salilacus sp. nov., isolated from the shore soil of Salt Lake in Tibet of China.</title>
        <authorList>
            <person name="Zhang X."/>
            <person name="Li A."/>
        </authorList>
    </citation>
    <scope>NUCLEOTIDE SEQUENCE [LARGE SCALE GENOMIC DNA]</scope>
    <source>
        <strain evidence="2 3">B3-2-R+30</strain>
    </source>
</reference>
<feature type="signal peptide" evidence="1">
    <location>
        <begin position="1"/>
        <end position="21"/>
    </location>
</feature>
<dbReference type="Proteomes" id="UP001566331">
    <property type="component" value="Unassembled WGS sequence"/>
</dbReference>
<keyword evidence="3" id="KW-1185">Reference proteome</keyword>
<feature type="chain" id="PRO_5046083201" evidence="1">
    <location>
        <begin position="22"/>
        <end position="115"/>
    </location>
</feature>
<accession>A0ABV4HTQ3</accession>
<keyword evidence="1" id="KW-0732">Signal</keyword>
<comment type="caution">
    <text evidence="2">The sequence shown here is derived from an EMBL/GenBank/DDBJ whole genome shotgun (WGS) entry which is preliminary data.</text>
</comment>
<sequence>MRFVLAGVCALLMSCSRSEVATVEEDAAVIEMGVAAMIDRASTSADLPKACEDYAKRVEACIGRIDGHPSASSLEDSLDHARSQWAEAPDAHALASSCKAANKGFAETAATTGCE</sequence>
<evidence type="ECO:0000256" key="1">
    <source>
        <dbReference type="SAM" id="SignalP"/>
    </source>
</evidence>
<dbReference type="PROSITE" id="PS51257">
    <property type="entry name" value="PROKAR_LIPOPROTEIN"/>
    <property type="match status" value="1"/>
</dbReference>
<evidence type="ECO:0000313" key="2">
    <source>
        <dbReference type="EMBL" id="MEZ0476125.1"/>
    </source>
</evidence>
<name>A0ABV4HTQ3_9GAMM</name>
<gene>
    <name evidence="2" type="ORF">AB6713_16110</name>
</gene>
<evidence type="ECO:0000313" key="3">
    <source>
        <dbReference type="Proteomes" id="UP001566331"/>
    </source>
</evidence>
<organism evidence="2 3">
    <name type="scientific">Luteimonas salinilitoris</name>
    <dbReference type="NCBI Taxonomy" id="3237697"/>
    <lineage>
        <taxon>Bacteria</taxon>
        <taxon>Pseudomonadati</taxon>
        <taxon>Pseudomonadota</taxon>
        <taxon>Gammaproteobacteria</taxon>
        <taxon>Lysobacterales</taxon>
        <taxon>Lysobacteraceae</taxon>
        <taxon>Luteimonas</taxon>
    </lineage>
</organism>
<dbReference type="EMBL" id="JBFWIC010000027">
    <property type="protein sequence ID" value="MEZ0476125.1"/>
    <property type="molecule type" value="Genomic_DNA"/>
</dbReference>